<protein>
    <submittedName>
        <fullName evidence="4">Beta-glucanase (GH16 family)</fullName>
    </submittedName>
</protein>
<feature type="chain" id="PRO_5046353156" evidence="2">
    <location>
        <begin position="21"/>
        <end position="311"/>
    </location>
</feature>
<evidence type="ECO:0000259" key="3">
    <source>
        <dbReference type="PROSITE" id="PS51762"/>
    </source>
</evidence>
<dbReference type="CDD" id="cd08023">
    <property type="entry name" value="GH16_laminarinase_like"/>
    <property type="match status" value="1"/>
</dbReference>
<feature type="domain" description="GH16" evidence="3">
    <location>
        <begin position="16"/>
        <end position="303"/>
    </location>
</feature>
<evidence type="ECO:0000313" key="4">
    <source>
        <dbReference type="EMBL" id="MDR6512601.1"/>
    </source>
</evidence>
<dbReference type="RefSeq" id="WP_309806098.1">
    <property type="nucleotide sequence ID" value="NZ_JAVDRD010000010.1"/>
</dbReference>
<evidence type="ECO:0000256" key="2">
    <source>
        <dbReference type="SAM" id="SignalP"/>
    </source>
</evidence>
<sequence>MSLALVLLAAGAAAATPAHAAPSPPGPGWHLVWADEFNGTGIDPTRWTLADDCWGGGNQERQCYTPRASNAHVAHGQLVITARKEAWRGPTYPQDLRDSAEKAAAGAEKPFTSARLSTKGKAAWRYGRVEVRAKLPGGQGSWPAIWMLPAHDRYGHWAASGEIDILETVNLGVPCAGCTAGREDHALGTIHFGGVPPANRHVGSETPIPAPVDGYHVYAVDWAPGAITWSIDGVPYETRHAGEWSTTGSADPLAPFDQPFYLVLNLAIGGGLPESRNGGGVDSSGFPRTMMVDWVHVWQSDAAAAAPAAAQ</sequence>
<organism evidence="4 5">
    <name type="scientific">Novosphingobium capsulatum</name>
    <dbReference type="NCBI Taxonomy" id="13688"/>
    <lineage>
        <taxon>Bacteria</taxon>
        <taxon>Pseudomonadati</taxon>
        <taxon>Pseudomonadota</taxon>
        <taxon>Alphaproteobacteria</taxon>
        <taxon>Sphingomonadales</taxon>
        <taxon>Sphingomonadaceae</taxon>
        <taxon>Novosphingobium</taxon>
    </lineage>
</organism>
<dbReference type="PANTHER" id="PTHR10963:SF55">
    <property type="entry name" value="GLYCOSIDE HYDROLASE FAMILY 16 PROTEIN"/>
    <property type="match status" value="1"/>
</dbReference>
<feature type="signal peptide" evidence="2">
    <location>
        <begin position="1"/>
        <end position="20"/>
    </location>
</feature>
<dbReference type="PROSITE" id="PS51762">
    <property type="entry name" value="GH16_2"/>
    <property type="match status" value="1"/>
</dbReference>
<accession>A0ABU1MRH5</accession>
<dbReference type="SUPFAM" id="SSF49899">
    <property type="entry name" value="Concanavalin A-like lectins/glucanases"/>
    <property type="match status" value="1"/>
</dbReference>
<dbReference type="PANTHER" id="PTHR10963">
    <property type="entry name" value="GLYCOSYL HYDROLASE-RELATED"/>
    <property type="match status" value="1"/>
</dbReference>
<dbReference type="InterPro" id="IPR013320">
    <property type="entry name" value="ConA-like_dom_sf"/>
</dbReference>
<keyword evidence="5" id="KW-1185">Reference proteome</keyword>
<dbReference type="Pfam" id="PF00722">
    <property type="entry name" value="Glyco_hydro_16"/>
    <property type="match status" value="1"/>
</dbReference>
<comment type="similarity">
    <text evidence="1">Belongs to the glycosyl hydrolase 16 family.</text>
</comment>
<evidence type="ECO:0000256" key="1">
    <source>
        <dbReference type="ARBA" id="ARBA00006865"/>
    </source>
</evidence>
<keyword evidence="2" id="KW-0732">Signal</keyword>
<gene>
    <name evidence="4" type="ORF">J2792_003486</name>
</gene>
<dbReference type="EMBL" id="JAVDRD010000010">
    <property type="protein sequence ID" value="MDR6512601.1"/>
    <property type="molecule type" value="Genomic_DNA"/>
</dbReference>
<evidence type="ECO:0000313" key="5">
    <source>
        <dbReference type="Proteomes" id="UP001184150"/>
    </source>
</evidence>
<dbReference type="Gene3D" id="2.60.120.200">
    <property type="match status" value="1"/>
</dbReference>
<name>A0ABU1MRH5_9SPHN</name>
<dbReference type="Proteomes" id="UP001184150">
    <property type="component" value="Unassembled WGS sequence"/>
</dbReference>
<dbReference type="InterPro" id="IPR000757">
    <property type="entry name" value="Beta-glucanase-like"/>
</dbReference>
<reference evidence="4 5" key="1">
    <citation type="submission" date="2023-07" db="EMBL/GenBank/DDBJ databases">
        <title>Sorghum-associated microbial communities from plants grown in Nebraska, USA.</title>
        <authorList>
            <person name="Schachtman D."/>
        </authorList>
    </citation>
    <scope>NUCLEOTIDE SEQUENCE [LARGE SCALE GENOMIC DNA]</scope>
    <source>
        <strain evidence="4 5">DS1027</strain>
    </source>
</reference>
<dbReference type="InterPro" id="IPR050546">
    <property type="entry name" value="Glycosyl_Hydrlase_16"/>
</dbReference>
<comment type="caution">
    <text evidence="4">The sequence shown here is derived from an EMBL/GenBank/DDBJ whole genome shotgun (WGS) entry which is preliminary data.</text>
</comment>
<proteinExistence type="inferred from homology"/>